<comment type="caution">
    <text evidence="2">The sequence shown here is derived from an EMBL/GenBank/DDBJ whole genome shotgun (WGS) entry which is preliminary data.</text>
</comment>
<feature type="region of interest" description="Disordered" evidence="1">
    <location>
        <begin position="14"/>
        <end position="58"/>
    </location>
</feature>
<organism evidence="2 3">
    <name type="scientific">Portunus trituberculatus</name>
    <name type="common">Swimming crab</name>
    <name type="synonym">Neptunus trituberculatus</name>
    <dbReference type="NCBI Taxonomy" id="210409"/>
    <lineage>
        <taxon>Eukaryota</taxon>
        <taxon>Metazoa</taxon>
        <taxon>Ecdysozoa</taxon>
        <taxon>Arthropoda</taxon>
        <taxon>Crustacea</taxon>
        <taxon>Multicrustacea</taxon>
        <taxon>Malacostraca</taxon>
        <taxon>Eumalacostraca</taxon>
        <taxon>Eucarida</taxon>
        <taxon>Decapoda</taxon>
        <taxon>Pleocyemata</taxon>
        <taxon>Brachyura</taxon>
        <taxon>Eubrachyura</taxon>
        <taxon>Portunoidea</taxon>
        <taxon>Portunidae</taxon>
        <taxon>Portuninae</taxon>
        <taxon>Portunus</taxon>
    </lineage>
</organism>
<gene>
    <name evidence="2" type="ORF">E2C01_100320</name>
</gene>
<dbReference type="AlphaFoldDB" id="A0A5B7K7R6"/>
<evidence type="ECO:0000313" key="3">
    <source>
        <dbReference type="Proteomes" id="UP000324222"/>
    </source>
</evidence>
<evidence type="ECO:0000256" key="1">
    <source>
        <dbReference type="SAM" id="MobiDB-lite"/>
    </source>
</evidence>
<dbReference type="EMBL" id="VSRR010141996">
    <property type="protein sequence ID" value="MPD04623.1"/>
    <property type="molecule type" value="Genomic_DNA"/>
</dbReference>
<keyword evidence="3" id="KW-1185">Reference proteome</keyword>
<evidence type="ECO:0000313" key="2">
    <source>
        <dbReference type="EMBL" id="MPD04623.1"/>
    </source>
</evidence>
<sequence>MEYETKFSQRRLFGHATTFPYNPPGTRRPRRSEERSAPNASPSGMAAPLISATRSPERQRATCCAPGIHCAMRGTVKD</sequence>
<reference evidence="2 3" key="1">
    <citation type="submission" date="2019-05" db="EMBL/GenBank/DDBJ databases">
        <title>Another draft genome of Portunus trituberculatus and its Hox gene families provides insights of decapod evolution.</title>
        <authorList>
            <person name="Jeong J.-H."/>
            <person name="Song I."/>
            <person name="Kim S."/>
            <person name="Choi T."/>
            <person name="Kim D."/>
            <person name="Ryu S."/>
            <person name="Kim W."/>
        </authorList>
    </citation>
    <scope>NUCLEOTIDE SEQUENCE [LARGE SCALE GENOMIC DNA]</scope>
    <source>
        <tissue evidence="2">Muscle</tissue>
    </source>
</reference>
<accession>A0A5B7K7R6</accession>
<dbReference type="Proteomes" id="UP000324222">
    <property type="component" value="Unassembled WGS sequence"/>
</dbReference>
<protein>
    <submittedName>
        <fullName evidence="2">Uncharacterized protein</fullName>
    </submittedName>
</protein>
<name>A0A5B7K7R6_PORTR</name>
<proteinExistence type="predicted"/>